<evidence type="ECO:0000313" key="4">
    <source>
        <dbReference type="Proteomes" id="UP000243053"/>
    </source>
</evidence>
<dbReference type="InterPro" id="IPR012338">
    <property type="entry name" value="Beta-lactam/transpept-like"/>
</dbReference>
<dbReference type="Gene3D" id="3.40.710.10">
    <property type="entry name" value="DD-peptidase/beta-lactamase superfamily"/>
    <property type="match status" value="1"/>
</dbReference>
<dbReference type="SUPFAM" id="SSF56601">
    <property type="entry name" value="beta-lactamase/transpeptidase-like"/>
    <property type="match status" value="1"/>
</dbReference>
<feature type="signal peptide" evidence="1">
    <location>
        <begin position="1"/>
        <end position="21"/>
    </location>
</feature>
<evidence type="ECO:0000313" key="3">
    <source>
        <dbReference type="EMBL" id="OUR82601.1"/>
    </source>
</evidence>
<protein>
    <recommendedName>
        <fullName evidence="2">Beta-lactamase-related domain-containing protein</fullName>
    </recommendedName>
</protein>
<feature type="chain" id="PRO_5012238179" description="Beta-lactamase-related domain-containing protein" evidence="1">
    <location>
        <begin position="22"/>
        <end position="444"/>
    </location>
</feature>
<keyword evidence="1" id="KW-0732">Signal</keyword>
<gene>
    <name evidence="3" type="ORF">A9Q75_05470</name>
</gene>
<evidence type="ECO:0000256" key="1">
    <source>
        <dbReference type="SAM" id="SignalP"/>
    </source>
</evidence>
<evidence type="ECO:0000259" key="2">
    <source>
        <dbReference type="Pfam" id="PF00144"/>
    </source>
</evidence>
<name>A0A1Y5EIV7_COLPS</name>
<organism evidence="3 4">
    <name type="scientific">Colwellia psychrerythraea</name>
    <name type="common">Vibrio psychroerythus</name>
    <dbReference type="NCBI Taxonomy" id="28229"/>
    <lineage>
        <taxon>Bacteria</taxon>
        <taxon>Pseudomonadati</taxon>
        <taxon>Pseudomonadota</taxon>
        <taxon>Gammaproteobacteria</taxon>
        <taxon>Alteromonadales</taxon>
        <taxon>Colwelliaceae</taxon>
        <taxon>Colwellia</taxon>
    </lineage>
</organism>
<dbReference type="PANTHER" id="PTHR43283">
    <property type="entry name" value="BETA-LACTAMASE-RELATED"/>
    <property type="match status" value="1"/>
</dbReference>
<accession>A0A1Y5EIV7</accession>
<comment type="caution">
    <text evidence="3">The sequence shown here is derived from an EMBL/GenBank/DDBJ whole genome shotgun (WGS) entry which is preliminary data.</text>
</comment>
<proteinExistence type="predicted"/>
<reference evidence="4" key="1">
    <citation type="journal article" date="2017" name="Proc. Natl. Acad. Sci. U.S.A.">
        <title>Simulation of Deepwater Horizon oil plume reveals substrate specialization within a complex community of hydrocarbon degraders.</title>
        <authorList>
            <person name="Hu P."/>
            <person name="Dubinsky E.A."/>
            <person name="Probst A.J."/>
            <person name="Wang J."/>
            <person name="Sieber C.M.K."/>
            <person name="Tom L.M."/>
            <person name="Gardinali P."/>
            <person name="Banfield J.F."/>
            <person name="Atlas R.M."/>
            <person name="Andersen G.L."/>
        </authorList>
    </citation>
    <scope>NUCLEOTIDE SEQUENCE [LARGE SCALE GENOMIC DNA]</scope>
</reference>
<dbReference type="Pfam" id="PF00144">
    <property type="entry name" value="Beta-lactamase"/>
    <property type="match status" value="1"/>
</dbReference>
<dbReference type="EMBL" id="MAAF01000038">
    <property type="protein sequence ID" value="OUR82601.1"/>
    <property type="molecule type" value="Genomic_DNA"/>
</dbReference>
<feature type="domain" description="Beta-lactamase-related" evidence="2">
    <location>
        <begin position="122"/>
        <end position="417"/>
    </location>
</feature>
<dbReference type="Proteomes" id="UP000243053">
    <property type="component" value="Unassembled WGS sequence"/>
</dbReference>
<dbReference type="InterPro" id="IPR050789">
    <property type="entry name" value="Diverse_Enzym_Activities"/>
</dbReference>
<dbReference type="AlphaFoldDB" id="A0A1Y5EIV7"/>
<dbReference type="InterPro" id="IPR001466">
    <property type="entry name" value="Beta-lactam-related"/>
</dbReference>
<sequence length="444" mass="49718">MSNIFKIIMLISGLYCCDVFAHSNEQNEQSYWKVHPKTAKELKLMQGYSLSSDRQITAGNFDRGVNPRWSFLHMTELFPHARIDRAAETIPLKYSMGSLNVAEISFSATDGNEHKVKELLYHTSTDSFLVMYKGSLIHESYYNGMNANTPHLLMSVTKTFTAMLVGILVEQGKLDTKKRVTDYLPELGNTGLTGATVQQVLDMSAALKYSEDYTDLKADVYIEGCVFSWSTPLGCKPGPETFEAYIQTLKEKSQGNGEKFHYRSVLTNVLAMLIERTSGDRMVNMLNKHVWQKLGMVDDGYFNVDSVGFAFAGGGLSATARDVMRFGSVLLNNGQYKGEQIIPEDWIKDTRFANALTKDNFAKGEYGEILPGWHYRNQTWVKDSEEGVMLALGVHGQLIYVNQNTQLVIVKQSSQPEATNLNMFLDTFAALDAISTALALQDKN</sequence>
<dbReference type="PANTHER" id="PTHR43283:SF7">
    <property type="entry name" value="BETA-LACTAMASE-RELATED DOMAIN-CONTAINING PROTEIN"/>
    <property type="match status" value="1"/>
</dbReference>